<feature type="transmembrane region" description="Helical" evidence="7">
    <location>
        <begin position="478"/>
        <end position="495"/>
    </location>
</feature>
<feature type="transmembrane region" description="Helical" evidence="7">
    <location>
        <begin position="127"/>
        <end position="150"/>
    </location>
</feature>
<dbReference type="EMBL" id="UINC01010204">
    <property type="protein sequence ID" value="SVA45484.1"/>
    <property type="molecule type" value="Genomic_DNA"/>
</dbReference>
<dbReference type="Pfam" id="PF07690">
    <property type="entry name" value="MFS_1"/>
    <property type="match status" value="1"/>
</dbReference>
<feature type="transmembrane region" description="Helical" evidence="7">
    <location>
        <begin position="216"/>
        <end position="234"/>
    </location>
</feature>
<organism evidence="9">
    <name type="scientific">marine metagenome</name>
    <dbReference type="NCBI Taxonomy" id="408172"/>
    <lineage>
        <taxon>unclassified sequences</taxon>
        <taxon>metagenomes</taxon>
        <taxon>ecological metagenomes</taxon>
    </lineage>
</organism>
<feature type="transmembrane region" description="Helical" evidence="7">
    <location>
        <begin position="246"/>
        <end position="268"/>
    </location>
</feature>
<dbReference type="AlphaFoldDB" id="A0A381VZ12"/>
<keyword evidence="5 7" id="KW-0472">Membrane</keyword>
<dbReference type="InterPro" id="IPR011701">
    <property type="entry name" value="MFS"/>
</dbReference>
<dbReference type="InterPro" id="IPR020846">
    <property type="entry name" value="MFS_dom"/>
</dbReference>
<keyword evidence="3 7" id="KW-0812">Transmembrane</keyword>
<keyword evidence="4 7" id="KW-1133">Transmembrane helix</keyword>
<feature type="transmembrane region" description="Helical" evidence="7">
    <location>
        <begin position="413"/>
        <end position="438"/>
    </location>
</feature>
<evidence type="ECO:0000256" key="1">
    <source>
        <dbReference type="ARBA" id="ARBA00004141"/>
    </source>
</evidence>
<dbReference type="GO" id="GO:0022857">
    <property type="term" value="F:transmembrane transporter activity"/>
    <property type="evidence" value="ECO:0007669"/>
    <property type="project" value="InterPro"/>
</dbReference>
<dbReference type="PANTHER" id="PTHR43385:SF1">
    <property type="entry name" value="RIBOFLAVIN TRANSPORTER RIBJ"/>
    <property type="match status" value="1"/>
</dbReference>
<accession>A0A381VZ12</accession>
<dbReference type="CDD" id="cd17355">
    <property type="entry name" value="MFS_YcxA_like"/>
    <property type="match status" value="1"/>
</dbReference>
<gene>
    <name evidence="9" type="ORF">METZ01_LOCUS98338</name>
</gene>
<proteinExistence type="predicted"/>
<keyword evidence="2" id="KW-0813">Transport</keyword>
<sequence>MAVLGRLIILTIRYGSQSQICLAKTRPKLGFPRVVCVSLGCGQWSRPSASAKAFFKNKFLRPKSSFGGKVASMLLASRLRDTFPIYYGWIVVAASSTVVFARMAPAITTLTVLIFPMSLQLGWSRTLIAGSVSAGAIASLVLSPVVGWAIDRFGARPVLVVSVLALGAAMLSLAWATIPLTFYFAFAAGRVVFHTSAPIGVSTVASRWFIRKRGRAIGVIFLIGAVGGIVYTMVASLVVENYGLKATWIVIGLMVLVISAAPSLLFVAESPEDIGLLPDGDEPEITSDKSEAPIPDSSCVQGTPLSDGDHSPWLLSEAVRSRTFWLLVFMGFTCFFVHTSIGVHMGAYFRDMGLGATSAAMAVSVSWIVSAISSLVWGWITDRVQVRHAYCWVFLVQAGSTLYLLLAGGTMGVFLASALVGVVSAGSNVVPAVIYANYFGRSSLGKIRGLGEVGVLLGQATGPVIAGIFFGLQGVYDTIFVVFMVLALACSLLVLKAKPPARSKPLPAGSNVK</sequence>
<evidence type="ECO:0000259" key="8">
    <source>
        <dbReference type="PROSITE" id="PS50850"/>
    </source>
</evidence>
<dbReference type="Gene3D" id="1.20.1250.20">
    <property type="entry name" value="MFS general substrate transporter like domains"/>
    <property type="match status" value="2"/>
</dbReference>
<dbReference type="InterPro" id="IPR036259">
    <property type="entry name" value="MFS_trans_sf"/>
</dbReference>
<feature type="transmembrane region" description="Helical" evidence="7">
    <location>
        <begin position="389"/>
        <end position="407"/>
    </location>
</feature>
<comment type="subcellular location">
    <subcellularLocation>
        <location evidence="1">Membrane</location>
        <topology evidence="1">Multi-pass membrane protein</topology>
    </subcellularLocation>
</comment>
<evidence type="ECO:0000256" key="5">
    <source>
        <dbReference type="ARBA" id="ARBA00023136"/>
    </source>
</evidence>
<evidence type="ECO:0000256" key="6">
    <source>
        <dbReference type="SAM" id="MobiDB-lite"/>
    </source>
</evidence>
<evidence type="ECO:0000256" key="2">
    <source>
        <dbReference type="ARBA" id="ARBA00022448"/>
    </source>
</evidence>
<dbReference type="InterPro" id="IPR052983">
    <property type="entry name" value="MFS_Riboflavin_Transporter"/>
</dbReference>
<dbReference type="PROSITE" id="PS50850">
    <property type="entry name" value="MFS"/>
    <property type="match status" value="1"/>
</dbReference>
<feature type="transmembrane region" description="Helical" evidence="7">
    <location>
        <begin position="86"/>
        <end position="115"/>
    </location>
</feature>
<evidence type="ECO:0000256" key="3">
    <source>
        <dbReference type="ARBA" id="ARBA00022692"/>
    </source>
</evidence>
<evidence type="ECO:0000256" key="7">
    <source>
        <dbReference type="SAM" id="Phobius"/>
    </source>
</evidence>
<dbReference type="SUPFAM" id="SSF103473">
    <property type="entry name" value="MFS general substrate transporter"/>
    <property type="match status" value="1"/>
</dbReference>
<dbReference type="GO" id="GO:0016020">
    <property type="term" value="C:membrane"/>
    <property type="evidence" value="ECO:0007669"/>
    <property type="project" value="UniProtKB-SubCell"/>
</dbReference>
<feature type="transmembrane region" description="Helical" evidence="7">
    <location>
        <begin position="355"/>
        <end position="377"/>
    </location>
</feature>
<protein>
    <recommendedName>
        <fullName evidence="8">Major facilitator superfamily (MFS) profile domain-containing protein</fullName>
    </recommendedName>
</protein>
<feature type="region of interest" description="Disordered" evidence="6">
    <location>
        <begin position="278"/>
        <end position="298"/>
    </location>
</feature>
<name>A0A381VZ12_9ZZZZ</name>
<feature type="transmembrane region" description="Helical" evidence="7">
    <location>
        <begin position="324"/>
        <end position="349"/>
    </location>
</feature>
<feature type="transmembrane region" description="Helical" evidence="7">
    <location>
        <begin position="157"/>
        <end position="176"/>
    </location>
</feature>
<feature type="domain" description="Major facilitator superfamily (MFS) profile" evidence="8">
    <location>
        <begin position="81"/>
        <end position="502"/>
    </location>
</feature>
<reference evidence="9" key="1">
    <citation type="submission" date="2018-05" db="EMBL/GenBank/DDBJ databases">
        <authorList>
            <person name="Lanie J.A."/>
            <person name="Ng W.-L."/>
            <person name="Kazmierczak K.M."/>
            <person name="Andrzejewski T.M."/>
            <person name="Davidsen T.M."/>
            <person name="Wayne K.J."/>
            <person name="Tettelin H."/>
            <person name="Glass J.I."/>
            <person name="Rusch D."/>
            <person name="Podicherti R."/>
            <person name="Tsui H.-C.T."/>
            <person name="Winkler M.E."/>
        </authorList>
    </citation>
    <scope>NUCLEOTIDE SEQUENCE</scope>
</reference>
<evidence type="ECO:0000256" key="4">
    <source>
        <dbReference type="ARBA" id="ARBA00022989"/>
    </source>
</evidence>
<evidence type="ECO:0000313" key="9">
    <source>
        <dbReference type="EMBL" id="SVA45484.1"/>
    </source>
</evidence>
<dbReference type="PANTHER" id="PTHR43385">
    <property type="entry name" value="RIBOFLAVIN TRANSPORTER RIBJ"/>
    <property type="match status" value="1"/>
</dbReference>
<feature type="transmembrane region" description="Helical" evidence="7">
    <location>
        <begin position="450"/>
        <end position="472"/>
    </location>
</feature>
<feature type="transmembrane region" description="Helical" evidence="7">
    <location>
        <begin position="182"/>
        <end position="204"/>
    </location>
</feature>